<protein>
    <submittedName>
        <fullName evidence="1">Uncharacterized protein</fullName>
    </submittedName>
</protein>
<dbReference type="EMBL" id="JAGMUV010000001">
    <property type="protein sequence ID" value="KAH7175207.1"/>
    <property type="molecule type" value="Genomic_DNA"/>
</dbReference>
<dbReference type="Proteomes" id="UP000738349">
    <property type="component" value="Unassembled WGS sequence"/>
</dbReference>
<proteinExistence type="predicted"/>
<dbReference type="OrthoDB" id="294295at2759"/>
<sequence length="164" mass="17753">MVRIRPYAELTFAIEPFLSVHLTGFAAAEASFDFCAKIFIASRSQADVDPGLQRLKTAHSELTSSIRGHVRDLAGDQEEDLSKLFHLATDNITNLVDYIITAAGSLPNPITTSDATINDCTAASKYHFIGDLLLNKIGTKYLYPPETSLITFTSGAGTFKTPPG</sequence>
<organism evidence="1 2">
    <name type="scientific">Dactylonectria macrodidyma</name>
    <dbReference type="NCBI Taxonomy" id="307937"/>
    <lineage>
        <taxon>Eukaryota</taxon>
        <taxon>Fungi</taxon>
        <taxon>Dikarya</taxon>
        <taxon>Ascomycota</taxon>
        <taxon>Pezizomycotina</taxon>
        <taxon>Sordariomycetes</taxon>
        <taxon>Hypocreomycetidae</taxon>
        <taxon>Hypocreales</taxon>
        <taxon>Nectriaceae</taxon>
        <taxon>Dactylonectria</taxon>
    </lineage>
</organism>
<evidence type="ECO:0000313" key="1">
    <source>
        <dbReference type="EMBL" id="KAH7175207.1"/>
    </source>
</evidence>
<evidence type="ECO:0000313" key="2">
    <source>
        <dbReference type="Proteomes" id="UP000738349"/>
    </source>
</evidence>
<comment type="caution">
    <text evidence="1">The sequence shown here is derived from an EMBL/GenBank/DDBJ whole genome shotgun (WGS) entry which is preliminary data.</text>
</comment>
<name>A0A9P9FS42_9HYPO</name>
<accession>A0A9P9FS42</accession>
<reference evidence="1" key="1">
    <citation type="journal article" date="2021" name="Nat. Commun.">
        <title>Genetic determinants of endophytism in the Arabidopsis root mycobiome.</title>
        <authorList>
            <person name="Mesny F."/>
            <person name="Miyauchi S."/>
            <person name="Thiergart T."/>
            <person name="Pickel B."/>
            <person name="Atanasova L."/>
            <person name="Karlsson M."/>
            <person name="Huettel B."/>
            <person name="Barry K.W."/>
            <person name="Haridas S."/>
            <person name="Chen C."/>
            <person name="Bauer D."/>
            <person name="Andreopoulos W."/>
            <person name="Pangilinan J."/>
            <person name="LaButti K."/>
            <person name="Riley R."/>
            <person name="Lipzen A."/>
            <person name="Clum A."/>
            <person name="Drula E."/>
            <person name="Henrissat B."/>
            <person name="Kohler A."/>
            <person name="Grigoriev I.V."/>
            <person name="Martin F.M."/>
            <person name="Hacquard S."/>
        </authorList>
    </citation>
    <scope>NUCLEOTIDE SEQUENCE</scope>
    <source>
        <strain evidence="1">MPI-CAGE-AT-0147</strain>
    </source>
</reference>
<keyword evidence="2" id="KW-1185">Reference proteome</keyword>
<gene>
    <name evidence="1" type="ORF">EDB81DRAFT_634830</name>
</gene>
<dbReference type="AlphaFoldDB" id="A0A9P9FS42"/>